<feature type="compositionally biased region" description="Low complexity" evidence="3">
    <location>
        <begin position="82"/>
        <end position="103"/>
    </location>
</feature>
<feature type="compositionally biased region" description="Low complexity" evidence="3">
    <location>
        <begin position="193"/>
        <end position="217"/>
    </location>
</feature>
<comment type="caution">
    <text evidence="6">The sequence shown here is derived from an EMBL/GenBank/DDBJ whole genome shotgun (WGS) entry which is preliminary data.</text>
</comment>
<dbReference type="SMART" id="SM00369">
    <property type="entry name" value="LRR_TYP"/>
    <property type="match status" value="7"/>
</dbReference>
<name>A0AAV4D6K5_9GAST</name>
<dbReference type="InterPro" id="IPR050541">
    <property type="entry name" value="LRR_TM_domain-containing"/>
</dbReference>
<sequence length="823" mass="89907">MEMIFLVAIVTLGSSWLAQTEGSFFPFDYRWSDWSYPGPHPSDLDYPYPDPLPIYRPHHRQWHRIAPKTSTTRIPPPPPLPTTTTTTRRTAAPSSSSRAETTTLTNPSLLFPSMAQAILTSLTATISHQTKGSNTGAATIPTSTPDGVSAFSEFKKFSETSVTQESTSLTLLSSKMLPTSVSPKSSTIHKSTPNSSPANKPLSSSTSSPLRYSSFPSSDPPEPVTLSCPTQCTCQGTEALCSNRHLQEIPQHLESALVVHLQLNSIKDLDPARLSQLNNVVELNLSFNDLTEIREQSLSKLTSLHKLDLSNNRLHTIFDGAFRNLAALQTLHLDNNEISHISSHIFNERDLPNLSTLTLSGNNLQQLDGNSFGKSARLTHLDLSQNQISQLSKSAFTKLVRLRALNLSGNAVTSLSDIIGDLHGLEMQQLQELDLADNQMKTLPADPLHPLPILKLLKLAGNPFHCDHMLMCLSDSMVNYPEIFPDKNNVICASPPEFKGKLVADLKRALSPSQTQTTSTVRLSTSAEKKESTVSVGAVAQQQTTVPENEVSVSAPLSGAQTTSGQFTTVISPGSKQTGTSDKLPYHSLSTEADDITDGHDSTVPTTSTQDLKQSTTPDWSEESTVITGTVTERQKTTQGNGVSTDSGAQTSEDMSTTINSPTSKHLSTSKLSPQTIKSDLDDLVVDSKSRSPPTGTRHNDTKSIIIAVTLGTVGFALSAFILAVVLRNSRRWKRVYRVSKRGYTQAIVDYKNLHSTDQADSEAHIVILDTSKQGEQQEQEEEEKEETEQQQCMIDVSDRIPLHQPETAVPTQSASYWSYNEI</sequence>
<dbReference type="FunFam" id="3.80.10.10:FF:001164">
    <property type="entry name" value="GH01279p"/>
    <property type="match status" value="1"/>
</dbReference>
<evidence type="ECO:0000256" key="2">
    <source>
        <dbReference type="ARBA" id="ARBA00022737"/>
    </source>
</evidence>
<keyword evidence="7" id="KW-1185">Reference proteome</keyword>
<gene>
    <name evidence="6" type="ORF">PoB_006636200</name>
</gene>
<proteinExistence type="predicted"/>
<feature type="compositionally biased region" description="Polar residues" evidence="3">
    <location>
        <begin position="559"/>
        <end position="581"/>
    </location>
</feature>
<evidence type="ECO:0000256" key="1">
    <source>
        <dbReference type="ARBA" id="ARBA00022614"/>
    </source>
</evidence>
<evidence type="ECO:0000256" key="4">
    <source>
        <dbReference type="SAM" id="Phobius"/>
    </source>
</evidence>
<dbReference type="Gene3D" id="3.80.10.10">
    <property type="entry name" value="Ribonuclease Inhibitor"/>
    <property type="match status" value="2"/>
</dbReference>
<dbReference type="Proteomes" id="UP000735302">
    <property type="component" value="Unassembled WGS sequence"/>
</dbReference>
<keyword evidence="4 6" id="KW-0812">Transmembrane</keyword>
<feature type="region of interest" description="Disordered" evidence="3">
    <location>
        <begin position="66"/>
        <end position="107"/>
    </location>
</feature>
<feature type="compositionally biased region" description="Polar residues" evidence="3">
    <location>
        <begin position="603"/>
        <end position="673"/>
    </location>
</feature>
<feature type="region of interest" description="Disordered" evidence="3">
    <location>
        <begin position="178"/>
        <end position="226"/>
    </location>
</feature>
<dbReference type="PANTHER" id="PTHR24369">
    <property type="entry name" value="ANTIGEN BSP, PUTATIVE-RELATED"/>
    <property type="match status" value="1"/>
</dbReference>
<keyword evidence="2" id="KW-0677">Repeat</keyword>
<dbReference type="InterPro" id="IPR001611">
    <property type="entry name" value="Leu-rich_rpt"/>
</dbReference>
<keyword evidence="4" id="KW-0472">Membrane</keyword>
<protein>
    <submittedName>
        <fullName evidence="6">Leucine-rich repeat transmembrane neuronal protein 3</fullName>
    </submittedName>
</protein>
<dbReference type="InterPro" id="IPR003591">
    <property type="entry name" value="Leu-rich_rpt_typical-subtyp"/>
</dbReference>
<dbReference type="SUPFAM" id="SSF52058">
    <property type="entry name" value="L domain-like"/>
    <property type="match status" value="1"/>
</dbReference>
<evidence type="ECO:0000313" key="7">
    <source>
        <dbReference type="Proteomes" id="UP000735302"/>
    </source>
</evidence>
<keyword evidence="1" id="KW-0433">Leucine-rich repeat</keyword>
<evidence type="ECO:0000256" key="3">
    <source>
        <dbReference type="SAM" id="MobiDB-lite"/>
    </source>
</evidence>
<accession>A0AAV4D6K5</accession>
<dbReference type="Pfam" id="PF13855">
    <property type="entry name" value="LRR_8"/>
    <property type="match status" value="2"/>
</dbReference>
<feature type="transmembrane region" description="Helical" evidence="4">
    <location>
        <begin position="705"/>
        <end position="727"/>
    </location>
</feature>
<dbReference type="AlphaFoldDB" id="A0AAV4D6K5"/>
<feature type="compositionally biased region" description="Polar residues" evidence="3">
    <location>
        <begin position="511"/>
        <end position="526"/>
    </location>
</feature>
<evidence type="ECO:0000256" key="5">
    <source>
        <dbReference type="SAM" id="SignalP"/>
    </source>
</evidence>
<keyword evidence="4" id="KW-1133">Transmembrane helix</keyword>
<feature type="signal peptide" evidence="5">
    <location>
        <begin position="1"/>
        <end position="22"/>
    </location>
</feature>
<keyword evidence="5" id="KW-0732">Signal</keyword>
<dbReference type="PANTHER" id="PTHR24369:SF211">
    <property type="entry name" value="LEUCINE-RICH REPEAT-CONTAINING PROTEIN 15-LIKE"/>
    <property type="match status" value="1"/>
</dbReference>
<dbReference type="InterPro" id="IPR032675">
    <property type="entry name" value="LRR_dom_sf"/>
</dbReference>
<reference evidence="6 7" key="1">
    <citation type="journal article" date="2021" name="Elife">
        <title>Chloroplast acquisition without the gene transfer in kleptoplastic sea slugs, Plakobranchus ocellatus.</title>
        <authorList>
            <person name="Maeda T."/>
            <person name="Takahashi S."/>
            <person name="Yoshida T."/>
            <person name="Shimamura S."/>
            <person name="Takaki Y."/>
            <person name="Nagai Y."/>
            <person name="Toyoda A."/>
            <person name="Suzuki Y."/>
            <person name="Arimoto A."/>
            <person name="Ishii H."/>
            <person name="Satoh N."/>
            <person name="Nishiyama T."/>
            <person name="Hasebe M."/>
            <person name="Maruyama T."/>
            <person name="Minagawa J."/>
            <person name="Obokata J."/>
            <person name="Shigenobu S."/>
        </authorList>
    </citation>
    <scope>NUCLEOTIDE SEQUENCE [LARGE SCALE GENOMIC DNA]</scope>
</reference>
<organism evidence="6 7">
    <name type="scientific">Plakobranchus ocellatus</name>
    <dbReference type="NCBI Taxonomy" id="259542"/>
    <lineage>
        <taxon>Eukaryota</taxon>
        <taxon>Metazoa</taxon>
        <taxon>Spiralia</taxon>
        <taxon>Lophotrochozoa</taxon>
        <taxon>Mollusca</taxon>
        <taxon>Gastropoda</taxon>
        <taxon>Heterobranchia</taxon>
        <taxon>Euthyneura</taxon>
        <taxon>Panpulmonata</taxon>
        <taxon>Sacoglossa</taxon>
        <taxon>Placobranchoidea</taxon>
        <taxon>Plakobranchidae</taxon>
        <taxon>Plakobranchus</taxon>
    </lineage>
</organism>
<feature type="compositionally biased region" description="Polar residues" evidence="3">
    <location>
        <begin position="181"/>
        <end position="192"/>
    </location>
</feature>
<evidence type="ECO:0000313" key="6">
    <source>
        <dbReference type="EMBL" id="GFO39857.1"/>
    </source>
</evidence>
<feature type="region of interest" description="Disordered" evidence="3">
    <location>
        <begin position="509"/>
        <end position="673"/>
    </location>
</feature>
<dbReference type="PROSITE" id="PS51450">
    <property type="entry name" value="LRR"/>
    <property type="match status" value="6"/>
</dbReference>
<feature type="chain" id="PRO_5043674495" evidence="5">
    <location>
        <begin position="23"/>
        <end position="823"/>
    </location>
</feature>
<dbReference type="GO" id="GO:0005886">
    <property type="term" value="C:plasma membrane"/>
    <property type="evidence" value="ECO:0007669"/>
    <property type="project" value="TreeGrafter"/>
</dbReference>
<dbReference type="EMBL" id="BLXT01007525">
    <property type="protein sequence ID" value="GFO39857.1"/>
    <property type="molecule type" value="Genomic_DNA"/>
</dbReference>